<evidence type="ECO:0008006" key="3">
    <source>
        <dbReference type="Google" id="ProtNLM"/>
    </source>
</evidence>
<evidence type="ECO:0000256" key="1">
    <source>
        <dbReference type="ARBA" id="ARBA00023295"/>
    </source>
</evidence>
<keyword evidence="1" id="KW-0378">Hydrolase</keyword>
<dbReference type="Gene3D" id="3.20.20.80">
    <property type="entry name" value="Glycosidases"/>
    <property type="match status" value="1"/>
</dbReference>
<dbReference type="PANTHER" id="PTHR43730:SF1">
    <property type="entry name" value="BETA-MANNOSIDASE"/>
    <property type="match status" value="1"/>
</dbReference>
<gene>
    <name evidence="2" type="ORF">LCGC14_0204490</name>
</gene>
<keyword evidence="1" id="KW-0326">Glycosidase</keyword>
<dbReference type="AlphaFoldDB" id="A0A0F9X1L7"/>
<name>A0A0F9X1L7_9ZZZZ</name>
<dbReference type="GO" id="GO:0004567">
    <property type="term" value="F:beta-mannosidase activity"/>
    <property type="evidence" value="ECO:0007669"/>
    <property type="project" value="TreeGrafter"/>
</dbReference>
<dbReference type="PANTHER" id="PTHR43730">
    <property type="entry name" value="BETA-MANNOSIDASE"/>
    <property type="match status" value="1"/>
</dbReference>
<feature type="non-terminal residue" evidence="2">
    <location>
        <position position="1"/>
    </location>
</feature>
<evidence type="ECO:0000313" key="2">
    <source>
        <dbReference type="EMBL" id="KKN92706.1"/>
    </source>
</evidence>
<dbReference type="InterPro" id="IPR050887">
    <property type="entry name" value="Beta-mannosidase_GH2"/>
</dbReference>
<organism evidence="2">
    <name type="scientific">marine sediment metagenome</name>
    <dbReference type="NCBI Taxonomy" id="412755"/>
    <lineage>
        <taxon>unclassified sequences</taxon>
        <taxon>metagenomes</taxon>
        <taxon>ecological metagenomes</taxon>
    </lineage>
</organism>
<accession>A0A0F9X1L7</accession>
<comment type="caution">
    <text evidence="2">The sequence shown here is derived from an EMBL/GenBank/DDBJ whole genome shotgun (WGS) entry which is preliminary data.</text>
</comment>
<dbReference type="InterPro" id="IPR017853">
    <property type="entry name" value="GH"/>
</dbReference>
<dbReference type="GO" id="GO:0006516">
    <property type="term" value="P:glycoprotein catabolic process"/>
    <property type="evidence" value="ECO:0007669"/>
    <property type="project" value="TreeGrafter"/>
</dbReference>
<sequence>IWDIRCRFMSEFGHLSLPSVEQIREYFPPGTEWPLTSPMWRFHGTDTVHVTRFRGAERILQALSAAGLPEPTCIEEAVAMSQQLQADAVCAWIERWCEDPEFGGFLLWNVSDCWPQQSDAVTEYGGKPKAIFARLGELFDRVRTQHAQRQQDA</sequence>
<dbReference type="SUPFAM" id="SSF51445">
    <property type="entry name" value="(Trans)glycosidases"/>
    <property type="match status" value="1"/>
</dbReference>
<proteinExistence type="predicted"/>
<reference evidence="2" key="1">
    <citation type="journal article" date="2015" name="Nature">
        <title>Complex archaea that bridge the gap between prokaryotes and eukaryotes.</title>
        <authorList>
            <person name="Spang A."/>
            <person name="Saw J.H."/>
            <person name="Jorgensen S.L."/>
            <person name="Zaremba-Niedzwiedzka K."/>
            <person name="Martijn J."/>
            <person name="Lind A.E."/>
            <person name="van Eijk R."/>
            <person name="Schleper C."/>
            <person name="Guy L."/>
            <person name="Ettema T.J."/>
        </authorList>
    </citation>
    <scope>NUCLEOTIDE SEQUENCE</scope>
</reference>
<protein>
    <recommendedName>
        <fullName evidence="3">Glycoside hydrolase family 2 catalytic domain-containing protein</fullName>
    </recommendedName>
</protein>
<dbReference type="EMBL" id="LAZR01000092">
    <property type="protein sequence ID" value="KKN92706.1"/>
    <property type="molecule type" value="Genomic_DNA"/>
</dbReference>